<name>A0A1Y4SQZ2_9FIRM</name>
<feature type="domain" description="ABC transporter" evidence="5">
    <location>
        <begin position="2"/>
        <end position="227"/>
    </location>
</feature>
<dbReference type="SMART" id="SM00382">
    <property type="entry name" value="AAA"/>
    <property type="match status" value="1"/>
</dbReference>
<gene>
    <name evidence="6" type="ORF">B5E75_13405</name>
</gene>
<evidence type="ECO:0000313" key="7">
    <source>
        <dbReference type="Proteomes" id="UP000195305"/>
    </source>
</evidence>
<dbReference type="Proteomes" id="UP000195305">
    <property type="component" value="Unassembled WGS sequence"/>
</dbReference>
<dbReference type="InterPro" id="IPR017871">
    <property type="entry name" value="ABC_transporter-like_CS"/>
</dbReference>
<dbReference type="Pfam" id="PF00005">
    <property type="entry name" value="ABC_tran"/>
    <property type="match status" value="1"/>
</dbReference>
<proteinExistence type="inferred from homology"/>
<dbReference type="InterPro" id="IPR027417">
    <property type="entry name" value="P-loop_NTPase"/>
</dbReference>
<comment type="similarity">
    <text evidence="1">Belongs to the ABC transporter superfamily.</text>
</comment>
<dbReference type="RefSeq" id="WP_087360238.1">
    <property type="nucleotide sequence ID" value="NZ_NFLJ01000057.1"/>
</dbReference>
<dbReference type="InterPro" id="IPR003439">
    <property type="entry name" value="ABC_transporter-like_ATP-bd"/>
</dbReference>
<keyword evidence="2" id="KW-0813">Transport</keyword>
<evidence type="ECO:0000313" key="6">
    <source>
        <dbReference type="EMBL" id="OUQ31401.1"/>
    </source>
</evidence>
<sequence length="289" mass="33237">MIEICHLTKDYGNHRGVFDMSFQIHKGEILGILGPNGSGKTTIIRHLMGFIKPDQGTVQIQGKDCFQEAAFIQQNVGYLPGEIAFMDDMTGMNFIHLIAKLKGIHDLSYAHWLINFLELNAQGQIKRMSKGMKQKIGLVIALMHDPAILILDEPTSGLDPLMQMKFIELMKKAKQQGKTVFMSSHIFEEIENVCDRVVIIKEGQVVTIEDMEQLKHHRYKHYEIQFHSLLEMEKFMYQHPDAKRHQQTVSLLVKGSPDQLIKELSSYTIDDFNVQPQSLEEIFLQYYGE</sequence>
<evidence type="ECO:0000256" key="3">
    <source>
        <dbReference type="ARBA" id="ARBA00022741"/>
    </source>
</evidence>
<dbReference type="InterPro" id="IPR050763">
    <property type="entry name" value="ABC_transporter_ATP-binding"/>
</dbReference>
<evidence type="ECO:0000256" key="2">
    <source>
        <dbReference type="ARBA" id="ARBA00022448"/>
    </source>
</evidence>
<dbReference type="PANTHER" id="PTHR42711">
    <property type="entry name" value="ABC TRANSPORTER ATP-BINDING PROTEIN"/>
    <property type="match status" value="1"/>
</dbReference>
<dbReference type="OrthoDB" id="9804819at2"/>
<accession>A0A1Y4SQZ2</accession>
<dbReference type="InterPro" id="IPR003593">
    <property type="entry name" value="AAA+_ATPase"/>
</dbReference>
<organism evidence="6 7">
    <name type="scientific">Massilimicrobiota timonensis</name>
    <dbReference type="NCBI Taxonomy" id="1776392"/>
    <lineage>
        <taxon>Bacteria</taxon>
        <taxon>Bacillati</taxon>
        <taxon>Bacillota</taxon>
        <taxon>Erysipelotrichia</taxon>
        <taxon>Erysipelotrichales</taxon>
        <taxon>Erysipelotrichaceae</taxon>
        <taxon>Massilimicrobiota</taxon>
    </lineage>
</organism>
<dbReference type="PANTHER" id="PTHR42711:SF5">
    <property type="entry name" value="ABC TRANSPORTER ATP-BINDING PROTEIN NATA"/>
    <property type="match status" value="1"/>
</dbReference>
<protein>
    <submittedName>
        <fullName evidence="6">ABC transporter ATP-binding protein</fullName>
    </submittedName>
</protein>
<dbReference type="Gene3D" id="3.40.50.300">
    <property type="entry name" value="P-loop containing nucleotide triphosphate hydrolases"/>
    <property type="match status" value="1"/>
</dbReference>
<dbReference type="GO" id="GO:0005524">
    <property type="term" value="F:ATP binding"/>
    <property type="evidence" value="ECO:0007669"/>
    <property type="project" value="UniProtKB-KW"/>
</dbReference>
<dbReference type="PROSITE" id="PS50893">
    <property type="entry name" value="ABC_TRANSPORTER_2"/>
    <property type="match status" value="1"/>
</dbReference>
<evidence type="ECO:0000259" key="5">
    <source>
        <dbReference type="PROSITE" id="PS50893"/>
    </source>
</evidence>
<dbReference type="AlphaFoldDB" id="A0A1Y4SQZ2"/>
<evidence type="ECO:0000256" key="4">
    <source>
        <dbReference type="ARBA" id="ARBA00022840"/>
    </source>
</evidence>
<dbReference type="CDD" id="cd03230">
    <property type="entry name" value="ABC_DR_subfamily_A"/>
    <property type="match status" value="1"/>
</dbReference>
<dbReference type="EMBL" id="NFLJ01000057">
    <property type="protein sequence ID" value="OUQ31401.1"/>
    <property type="molecule type" value="Genomic_DNA"/>
</dbReference>
<comment type="caution">
    <text evidence="6">The sequence shown here is derived from an EMBL/GenBank/DDBJ whole genome shotgun (WGS) entry which is preliminary data.</text>
</comment>
<reference evidence="6 7" key="1">
    <citation type="journal article" date="2018" name="BMC Genomics">
        <title>Whole genome sequencing and function prediction of 133 gut anaerobes isolated from chicken caecum in pure cultures.</title>
        <authorList>
            <person name="Medvecky M."/>
            <person name="Cejkova D."/>
            <person name="Polansky O."/>
            <person name="Karasova D."/>
            <person name="Kubasova T."/>
            <person name="Cizek A."/>
            <person name="Rychlik I."/>
        </authorList>
    </citation>
    <scope>NUCLEOTIDE SEQUENCE [LARGE SCALE GENOMIC DNA]</scope>
    <source>
        <strain evidence="6 7">An13</strain>
    </source>
</reference>
<dbReference type="GO" id="GO:0016887">
    <property type="term" value="F:ATP hydrolysis activity"/>
    <property type="evidence" value="ECO:0007669"/>
    <property type="project" value="InterPro"/>
</dbReference>
<evidence type="ECO:0000256" key="1">
    <source>
        <dbReference type="ARBA" id="ARBA00005417"/>
    </source>
</evidence>
<keyword evidence="7" id="KW-1185">Reference proteome</keyword>
<keyword evidence="3" id="KW-0547">Nucleotide-binding</keyword>
<dbReference type="SUPFAM" id="SSF52540">
    <property type="entry name" value="P-loop containing nucleoside triphosphate hydrolases"/>
    <property type="match status" value="1"/>
</dbReference>
<keyword evidence="4 6" id="KW-0067">ATP-binding</keyword>
<dbReference type="PROSITE" id="PS00211">
    <property type="entry name" value="ABC_TRANSPORTER_1"/>
    <property type="match status" value="1"/>
</dbReference>